<keyword evidence="4 8" id="KW-0653">Protein transport</keyword>
<gene>
    <name evidence="8 9" type="primary">secE</name>
    <name evidence="9" type="ORF">CLTEP_24050</name>
</gene>
<dbReference type="Proteomes" id="UP000075531">
    <property type="component" value="Unassembled WGS sequence"/>
</dbReference>
<dbReference type="Pfam" id="PF00584">
    <property type="entry name" value="SecE"/>
    <property type="match status" value="1"/>
</dbReference>
<dbReference type="NCBIfam" id="TIGR00964">
    <property type="entry name" value="secE_bact"/>
    <property type="match status" value="1"/>
</dbReference>
<name>A0A151AUH8_9CLOT</name>
<keyword evidence="2 8" id="KW-0813">Transport</keyword>
<dbReference type="STRING" id="1121338.CLTEP_24050"/>
<dbReference type="GO" id="GO:0043952">
    <property type="term" value="P:protein transport by the Sec complex"/>
    <property type="evidence" value="ECO:0007669"/>
    <property type="project" value="UniProtKB-UniRule"/>
</dbReference>
<dbReference type="InterPro" id="IPR001901">
    <property type="entry name" value="Translocase_SecE/Sec61-g"/>
</dbReference>
<evidence type="ECO:0000256" key="4">
    <source>
        <dbReference type="ARBA" id="ARBA00022927"/>
    </source>
</evidence>
<evidence type="ECO:0000256" key="8">
    <source>
        <dbReference type="HAMAP-Rule" id="MF_00422"/>
    </source>
</evidence>
<keyword evidence="10" id="KW-1185">Reference proteome</keyword>
<reference evidence="9 10" key="1">
    <citation type="submission" date="2016-02" db="EMBL/GenBank/DDBJ databases">
        <title>Genome sequence of Clostridium tepidiprofundi DSM 19306.</title>
        <authorList>
            <person name="Poehlein A."/>
            <person name="Daniel R."/>
        </authorList>
    </citation>
    <scope>NUCLEOTIDE SEQUENCE [LARGE SCALE GENOMIC DNA]</scope>
    <source>
        <strain evidence="9 10">DSM 19306</strain>
    </source>
</reference>
<keyword evidence="7 8" id="KW-0472">Membrane</keyword>
<dbReference type="GO" id="GO:0009306">
    <property type="term" value="P:protein secretion"/>
    <property type="evidence" value="ECO:0007669"/>
    <property type="project" value="UniProtKB-UniRule"/>
</dbReference>
<sequence>MAVNGKVKSGNSTYNGGVVGFFKGLKAEVKRITWATKKDTKKATTAVLSFCIMYIILVGLLDAGFKNIFGLIFK</sequence>
<feature type="transmembrane region" description="Helical" evidence="8">
    <location>
        <begin position="46"/>
        <end position="65"/>
    </location>
</feature>
<dbReference type="Gene3D" id="1.20.5.1030">
    <property type="entry name" value="Preprotein translocase secy subunit"/>
    <property type="match status" value="1"/>
</dbReference>
<keyword evidence="8" id="KW-1003">Cell membrane</keyword>
<comment type="subcellular location">
    <subcellularLocation>
        <location evidence="8">Cell membrane</location>
        <topology evidence="8">Single-pass membrane protein</topology>
    </subcellularLocation>
    <subcellularLocation>
        <location evidence="1">Membrane</location>
    </subcellularLocation>
</comment>
<dbReference type="GO" id="GO:0005886">
    <property type="term" value="C:plasma membrane"/>
    <property type="evidence" value="ECO:0007669"/>
    <property type="project" value="UniProtKB-SubCell"/>
</dbReference>
<comment type="caution">
    <text evidence="9">The sequence shown here is derived from an EMBL/GenBank/DDBJ whole genome shotgun (WGS) entry which is preliminary data.</text>
</comment>
<comment type="subunit">
    <text evidence="8">Component of the Sec protein translocase complex. Heterotrimer consisting of SecY, SecE and SecG subunits. The heterotrimers can form oligomers, although 1 heterotrimer is thought to be able to translocate proteins. Interacts with the ribosome. Interacts with SecDF, and other proteins may be involved. Interacts with SecA.</text>
</comment>
<dbReference type="RefSeq" id="WP_066826981.1">
    <property type="nucleotide sequence ID" value="NZ_LTBA01000048.1"/>
</dbReference>
<evidence type="ECO:0000313" key="9">
    <source>
        <dbReference type="EMBL" id="KYH31306.1"/>
    </source>
</evidence>
<proteinExistence type="inferred from homology"/>
<keyword evidence="3 8" id="KW-0812">Transmembrane</keyword>
<dbReference type="AlphaFoldDB" id="A0A151AUH8"/>
<evidence type="ECO:0000256" key="7">
    <source>
        <dbReference type="ARBA" id="ARBA00023136"/>
    </source>
</evidence>
<protein>
    <recommendedName>
        <fullName evidence="8">Protein translocase subunit SecE</fullName>
    </recommendedName>
</protein>
<dbReference type="InterPro" id="IPR005807">
    <property type="entry name" value="SecE_bac"/>
</dbReference>
<evidence type="ECO:0000256" key="2">
    <source>
        <dbReference type="ARBA" id="ARBA00022448"/>
    </source>
</evidence>
<accession>A0A151AUH8</accession>
<dbReference type="InterPro" id="IPR038379">
    <property type="entry name" value="SecE_sf"/>
</dbReference>
<comment type="function">
    <text evidence="8">Essential subunit of the Sec protein translocation channel SecYEG. Clamps together the 2 halves of SecY. May contact the channel plug during translocation.</text>
</comment>
<dbReference type="HAMAP" id="MF_00422">
    <property type="entry name" value="SecE"/>
    <property type="match status" value="1"/>
</dbReference>
<evidence type="ECO:0000256" key="5">
    <source>
        <dbReference type="ARBA" id="ARBA00022989"/>
    </source>
</evidence>
<keyword evidence="6 8" id="KW-0811">Translocation</keyword>
<evidence type="ECO:0000256" key="3">
    <source>
        <dbReference type="ARBA" id="ARBA00022692"/>
    </source>
</evidence>
<dbReference type="OrthoDB" id="9799073at2"/>
<evidence type="ECO:0000256" key="6">
    <source>
        <dbReference type="ARBA" id="ARBA00023010"/>
    </source>
</evidence>
<evidence type="ECO:0000313" key="10">
    <source>
        <dbReference type="Proteomes" id="UP000075531"/>
    </source>
</evidence>
<dbReference type="EMBL" id="LTBA01000048">
    <property type="protein sequence ID" value="KYH31306.1"/>
    <property type="molecule type" value="Genomic_DNA"/>
</dbReference>
<dbReference type="PATRIC" id="fig|1121338.3.peg.2485"/>
<comment type="similarity">
    <text evidence="8">Belongs to the SecE/SEC61-gamma family.</text>
</comment>
<organism evidence="9 10">
    <name type="scientific">Clostridium tepidiprofundi DSM 19306</name>
    <dbReference type="NCBI Taxonomy" id="1121338"/>
    <lineage>
        <taxon>Bacteria</taxon>
        <taxon>Bacillati</taxon>
        <taxon>Bacillota</taxon>
        <taxon>Clostridia</taxon>
        <taxon>Eubacteriales</taxon>
        <taxon>Clostridiaceae</taxon>
        <taxon>Clostridium</taxon>
    </lineage>
</organism>
<dbReference type="GO" id="GO:0006605">
    <property type="term" value="P:protein targeting"/>
    <property type="evidence" value="ECO:0007669"/>
    <property type="project" value="UniProtKB-UniRule"/>
</dbReference>
<keyword evidence="5 8" id="KW-1133">Transmembrane helix</keyword>
<dbReference type="GO" id="GO:0065002">
    <property type="term" value="P:intracellular protein transmembrane transport"/>
    <property type="evidence" value="ECO:0007669"/>
    <property type="project" value="UniProtKB-UniRule"/>
</dbReference>
<dbReference type="GO" id="GO:0008320">
    <property type="term" value="F:protein transmembrane transporter activity"/>
    <property type="evidence" value="ECO:0007669"/>
    <property type="project" value="UniProtKB-UniRule"/>
</dbReference>
<evidence type="ECO:0000256" key="1">
    <source>
        <dbReference type="ARBA" id="ARBA00004370"/>
    </source>
</evidence>